<feature type="region of interest" description="Disordered" evidence="1">
    <location>
        <begin position="1"/>
        <end position="23"/>
    </location>
</feature>
<dbReference type="PANTHER" id="PTHR43861">
    <property type="entry name" value="TRANS-ACONITATE 2-METHYLTRANSFERASE-RELATED"/>
    <property type="match status" value="1"/>
</dbReference>
<proteinExistence type="predicted"/>
<dbReference type="Proteomes" id="UP000233256">
    <property type="component" value="Unassembled WGS sequence"/>
</dbReference>
<accession>A0A2N1PK47</accession>
<evidence type="ECO:0000313" key="3">
    <source>
        <dbReference type="Proteomes" id="UP000233256"/>
    </source>
</evidence>
<feature type="compositionally biased region" description="Polar residues" evidence="1">
    <location>
        <begin position="10"/>
        <end position="23"/>
    </location>
</feature>
<dbReference type="SUPFAM" id="SSF53335">
    <property type="entry name" value="S-adenosyl-L-methionine-dependent methyltransferases"/>
    <property type="match status" value="1"/>
</dbReference>
<dbReference type="CDD" id="cd02440">
    <property type="entry name" value="AdoMet_MTases"/>
    <property type="match status" value="1"/>
</dbReference>
<name>A0A2N1PK47_9BACT</name>
<organism evidence="2 3">
    <name type="scientific">Candidatus Wallbacteria bacterium HGW-Wallbacteria-1</name>
    <dbReference type="NCBI Taxonomy" id="2013854"/>
    <lineage>
        <taxon>Bacteria</taxon>
        <taxon>Candidatus Walliibacteriota</taxon>
    </lineage>
</organism>
<protein>
    <submittedName>
        <fullName evidence="2">Uncharacterized protein</fullName>
    </submittedName>
</protein>
<comment type="caution">
    <text evidence="2">The sequence shown here is derived from an EMBL/GenBank/DDBJ whole genome shotgun (WGS) entry which is preliminary data.</text>
</comment>
<dbReference type="AlphaFoldDB" id="A0A2N1PK47"/>
<dbReference type="Gene3D" id="3.40.50.150">
    <property type="entry name" value="Vaccinia Virus protein VP39"/>
    <property type="match status" value="1"/>
</dbReference>
<evidence type="ECO:0000313" key="2">
    <source>
        <dbReference type="EMBL" id="PKK88714.1"/>
    </source>
</evidence>
<evidence type="ECO:0000256" key="1">
    <source>
        <dbReference type="SAM" id="MobiDB-lite"/>
    </source>
</evidence>
<reference evidence="2 3" key="1">
    <citation type="journal article" date="2017" name="ISME J.">
        <title>Potential for microbial H2 and metal transformations associated with novel bacteria and archaea in deep terrestrial subsurface sediments.</title>
        <authorList>
            <person name="Hernsdorf A.W."/>
            <person name="Amano Y."/>
            <person name="Miyakawa K."/>
            <person name="Ise K."/>
            <person name="Suzuki Y."/>
            <person name="Anantharaman K."/>
            <person name="Probst A."/>
            <person name="Burstein D."/>
            <person name="Thomas B.C."/>
            <person name="Banfield J.F."/>
        </authorList>
    </citation>
    <scope>NUCLEOTIDE SEQUENCE [LARGE SCALE GENOMIC DNA]</scope>
    <source>
        <strain evidence="2">HGW-Wallbacteria-1</strain>
    </source>
</reference>
<sequence>MDFSTKDIPSGNSVNQNQSNPEQNPLIQRQANIQRLSLKNRILGLGFRDNAYGHLSRLTWIASHIRGSEKILEVGCGTGLMITFPLFCSGANIVGVDRDEASILLGRKIISETGLNPDFLNHGDIRDIHGTSEKWDVLILSEVLEHIKVEETPEILKTLNENLRPGGVLLITTPNGYGPFELESALWRILPPSLSTIILRFMERVKRVLLGNRTDCPYPSSLDSSPHVRRFTPESLKATFTSTDYTLTDFQGSVLLCGPLTNALITGFMPLMKLNRYLGMKFPRLSSGFRCAFRKNLTGDKNDE</sequence>
<gene>
    <name evidence="2" type="ORF">CVV64_17485</name>
</gene>
<dbReference type="EMBL" id="PGXC01000036">
    <property type="protein sequence ID" value="PKK88714.1"/>
    <property type="molecule type" value="Genomic_DNA"/>
</dbReference>
<dbReference type="InterPro" id="IPR029063">
    <property type="entry name" value="SAM-dependent_MTases_sf"/>
</dbReference>
<dbReference type="Pfam" id="PF13489">
    <property type="entry name" value="Methyltransf_23"/>
    <property type="match status" value="1"/>
</dbReference>